<dbReference type="RefSeq" id="WP_341369694.1">
    <property type="nucleotide sequence ID" value="NZ_JBBPCO010000002.1"/>
</dbReference>
<reference evidence="1 2" key="1">
    <citation type="submission" date="2024-04" db="EMBL/GenBank/DDBJ databases">
        <authorList>
            <person name="Abashina T."/>
            <person name="Shaikin A."/>
        </authorList>
    </citation>
    <scope>NUCLEOTIDE SEQUENCE [LARGE SCALE GENOMIC DNA]</scope>
    <source>
        <strain evidence="1 2">AAFK</strain>
    </source>
</reference>
<protein>
    <submittedName>
        <fullName evidence="1">Uncharacterized protein</fullName>
    </submittedName>
</protein>
<comment type="caution">
    <text evidence="1">The sequence shown here is derived from an EMBL/GenBank/DDBJ whole genome shotgun (WGS) entry which is preliminary data.</text>
</comment>
<gene>
    <name evidence="1" type="ORF">WOB96_02510</name>
</gene>
<evidence type="ECO:0000313" key="1">
    <source>
        <dbReference type="EMBL" id="MEK8088628.1"/>
    </source>
</evidence>
<dbReference type="EMBL" id="JBBPCO010000002">
    <property type="protein sequence ID" value="MEK8088628.1"/>
    <property type="molecule type" value="Genomic_DNA"/>
</dbReference>
<sequence>MSEPMQREWRFYLEDMIAFAEQVILETDIPALLPQLRLLRDAPR</sequence>
<name>A0ABU9D501_9PROT</name>
<proteinExistence type="predicted"/>
<evidence type="ECO:0000313" key="2">
    <source>
        <dbReference type="Proteomes" id="UP001446205"/>
    </source>
</evidence>
<organism evidence="1 2">
    <name type="scientific">Thermithiobacillus plumbiphilus</name>
    <dbReference type="NCBI Taxonomy" id="1729899"/>
    <lineage>
        <taxon>Bacteria</taxon>
        <taxon>Pseudomonadati</taxon>
        <taxon>Pseudomonadota</taxon>
        <taxon>Acidithiobacillia</taxon>
        <taxon>Acidithiobacillales</taxon>
        <taxon>Thermithiobacillaceae</taxon>
        <taxon>Thermithiobacillus</taxon>
    </lineage>
</organism>
<keyword evidence="2" id="KW-1185">Reference proteome</keyword>
<dbReference type="Proteomes" id="UP001446205">
    <property type="component" value="Unassembled WGS sequence"/>
</dbReference>
<accession>A0ABU9D501</accession>